<evidence type="ECO:0000256" key="1">
    <source>
        <dbReference type="SAM" id="MobiDB-lite"/>
    </source>
</evidence>
<keyword evidence="2" id="KW-0472">Membrane</keyword>
<keyword evidence="5" id="KW-1185">Reference proteome</keyword>
<feature type="domain" description="Zinc-ribbon" evidence="3">
    <location>
        <begin position="26"/>
        <end position="47"/>
    </location>
</feature>
<gene>
    <name evidence="4" type="ORF">B5G21_02290</name>
</gene>
<feature type="transmembrane region" description="Helical" evidence="2">
    <location>
        <begin position="112"/>
        <end position="135"/>
    </location>
</feature>
<dbReference type="InterPro" id="IPR026870">
    <property type="entry name" value="Zinc_ribbon_dom"/>
</dbReference>
<dbReference type="Pfam" id="PF13240">
    <property type="entry name" value="Zn_Ribbon_1"/>
    <property type="match status" value="1"/>
</dbReference>
<protein>
    <recommendedName>
        <fullName evidence="3">Zinc-ribbon domain-containing protein</fullName>
    </recommendedName>
</protein>
<reference evidence="5" key="1">
    <citation type="submission" date="2017-04" db="EMBL/GenBank/DDBJ databases">
        <title>Function of individual gut microbiota members based on whole genome sequencing of pure cultures obtained from chicken caecum.</title>
        <authorList>
            <person name="Medvecky M."/>
            <person name="Cejkova D."/>
            <person name="Polansky O."/>
            <person name="Karasova D."/>
            <person name="Kubasova T."/>
            <person name="Cizek A."/>
            <person name="Rychlik I."/>
        </authorList>
    </citation>
    <scope>NUCLEOTIDE SEQUENCE [LARGE SCALE GENOMIC DNA]</scope>
    <source>
        <strain evidence="5">An70</strain>
    </source>
</reference>
<evidence type="ECO:0000259" key="3">
    <source>
        <dbReference type="Pfam" id="PF13240"/>
    </source>
</evidence>
<feature type="region of interest" description="Disordered" evidence="1">
    <location>
        <begin position="55"/>
        <end position="89"/>
    </location>
</feature>
<evidence type="ECO:0000256" key="2">
    <source>
        <dbReference type="SAM" id="Phobius"/>
    </source>
</evidence>
<dbReference type="AlphaFoldDB" id="A0A1Y3UAC2"/>
<evidence type="ECO:0000313" key="5">
    <source>
        <dbReference type="Proteomes" id="UP000196560"/>
    </source>
</evidence>
<evidence type="ECO:0000313" key="4">
    <source>
        <dbReference type="EMBL" id="OUN44118.1"/>
    </source>
</evidence>
<keyword evidence="2" id="KW-0812">Transmembrane</keyword>
<organism evidence="4 5">
    <name type="scientific">Enorma massiliensis</name>
    <dbReference type="NCBI Taxonomy" id="1472761"/>
    <lineage>
        <taxon>Bacteria</taxon>
        <taxon>Bacillati</taxon>
        <taxon>Actinomycetota</taxon>
        <taxon>Coriobacteriia</taxon>
        <taxon>Coriobacteriales</taxon>
        <taxon>Coriobacteriaceae</taxon>
        <taxon>Enorma</taxon>
    </lineage>
</organism>
<feature type="transmembrane region" description="Helical" evidence="2">
    <location>
        <begin position="155"/>
        <end position="174"/>
    </location>
</feature>
<feature type="compositionally biased region" description="Pro residues" evidence="1">
    <location>
        <begin position="59"/>
        <end position="85"/>
    </location>
</feature>
<feature type="transmembrane region" description="Helical" evidence="2">
    <location>
        <begin position="181"/>
        <end position="197"/>
    </location>
</feature>
<proteinExistence type="predicted"/>
<dbReference type="eggNOG" id="ENOG5031U4N">
    <property type="taxonomic scope" value="Bacteria"/>
</dbReference>
<dbReference type="EMBL" id="NFHO01000002">
    <property type="protein sequence ID" value="OUN44118.1"/>
    <property type="molecule type" value="Genomic_DNA"/>
</dbReference>
<keyword evidence="2" id="KW-1133">Transmembrane helix</keyword>
<sequence length="239" mass="24309">MWSHAAGCDTSCVQRPPDTERGLTMFCPKCGSQLADDAKFCGACGAQIQAPANTTPAPGAAPAPIPGPAPTSNPSPVPGPMPTPSSAPTSFGGSSLANLASGNAALFRIIKLVAGAIMLVSFFLPLYGIAGIVSISAMQMTFGITLMGSHLDGEFMNILFLVPGILCLVGVLVLKEKQGNILNIIGGIGALLLVFVISGQANAEMGGYVSVSFELGAWLYILAGIASIAVGVLDMIKSK</sequence>
<feature type="transmembrane region" description="Helical" evidence="2">
    <location>
        <begin position="217"/>
        <end position="236"/>
    </location>
</feature>
<dbReference type="Proteomes" id="UP000196560">
    <property type="component" value="Unassembled WGS sequence"/>
</dbReference>
<comment type="caution">
    <text evidence="4">The sequence shown here is derived from an EMBL/GenBank/DDBJ whole genome shotgun (WGS) entry which is preliminary data.</text>
</comment>
<accession>A0A1Y3UAC2</accession>
<name>A0A1Y3UAC2_9ACTN</name>